<keyword evidence="1" id="KW-0812">Transmembrane</keyword>
<accession>A0A3D8PNI9</accession>
<feature type="transmembrane region" description="Helical" evidence="1">
    <location>
        <begin position="32"/>
        <end position="51"/>
    </location>
</feature>
<comment type="caution">
    <text evidence="2">The sequence shown here is derived from an EMBL/GenBank/DDBJ whole genome shotgun (WGS) entry which is preliminary data.</text>
</comment>
<feature type="transmembrane region" description="Helical" evidence="1">
    <location>
        <begin position="63"/>
        <end position="80"/>
    </location>
</feature>
<dbReference type="Proteomes" id="UP000256520">
    <property type="component" value="Unassembled WGS sequence"/>
</dbReference>
<feature type="transmembrane region" description="Helical" evidence="1">
    <location>
        <begin position="7"/>
        <end position="26"/>
    </location>
</feature>
<evidence type="ECO:0000256" key="1">
    <source>
        <dbReference type="SAM" id="Phobius"/>
    </source>
</evidence>
<protein>
    <submittedName>
        <fullName evidence="2">Uncharacterized protein</fullName>
    </submittedName>
</protein>
<keyword evidence="1" id="KW-1133">Transmembrane helix</keyword>
<dbReference type="AlphaFoldDB" id="A0A3D8PNI9"/>
<dbReference type="EMBL" id="PIOD01000011">
    <property type="protein sequence ID" value="RDW17670.1"/>
    <property type="molecule type" value="Genomic_DNA"/>
</dbReference>
<sequence>MKHILQFTMGYLGYFLIVFMALRALLTKDDTVGFIILFVGSFLLVDYVQFLEKKHETPKYSGYIKLILVIVFLLSGFTMFF</sequence>
<evidence type="ECO:0000313" key="3">
    <source>
        <dbReference type="Proteomes" id="UP000256520"/>
    </source>
</evidence>
<proteinExistence type="predicted"/>
<gene>
    <name evidence="2" type="ORF">CWR45_10005</name>
</gene>
<reference evidence="3" key="1">
    <citation type="submission" date="2017-11" db="EMBL/GenBank/DDBJ databases">
        <authorList>
            <person name="Zhu W."/>
        </authorList>
    </citation>
    <scope>NUCLEOTIDE SEQUENCE [LARGE SCALE GENOMIC DNA]</scope>
    <source>
        <strain evidence="3">CAU 1051</strain>
    </source>
</reference>
<dbReference type="OrthoDB" id="2970626at2"/>
<keyword evidence="3" id="KW-1185">Reference proteome</keyword>
<dbReference type="RefSeq" id="WP_115749739.1">
    <property type="nucleotide sequence ID" value="NZ_PIOD01000011.1"/>
</dbReference>
<keyword evidence="1" id="KW-0472">Membrane</keyword>
<evidence type="ECO:0000313" key="2">
    <source>
        <dbReference type="EMBL" id="RDW17670.1"/>
    </source>
</evidence>
<organism evidence="2 3">
    <name type="scientific">Oceanobacillus chungangensis</name>
    <dbReference type="NCBI Taxonomy" id="1229152"/>
    <lineage>
        <taxon>Bacteria</taxon>
        <taxon>Bacillati</taxon>
        <taxon>Bacillota</taxon>
        <taxon>Bacilli</taxon>
        <taxon>Bacillales</taxon>
        <taxon>Bacillaceae</taxon>
        <taxon>Oceanobacillus</taxon>
    </lineage>
</organism>
<name>A0A3D8PNI9_9BACI</name>